<dbReference type="FunFam" id="3.30.420.40:FF:000004">
    <property type="entry name" value="Molecular chaperone DnaK"/>
    <property type="match status" value="1"/>
</dbReference>
<dbReference type="Gene3D" id="2.60.34.10">
    <property type="entry name" value="Substrate Binding Domain Of DNAk, Chain A, domain 1"/>
    <property type="match status" value="1"/>
</dbReference>
<dbReference type="InterPro" id="IPR029048">
    <property type="entry name" value="HSP70_C_sf"/>
</dbReference>
<keyword evidence="7 8" id="KW-0143">Chaperone</keyword>
<evidence type="ECO:0000256" key="3">
    <source>
        <dbReference type="ARBA" id="ARBA00022553"/>
    </source>
</evidence>
<accession>A0A1H4EWQ3</accession>
<feature type="modified residue" description="Phosphothreonine; by autocatalysis" evidence="8">
    <location>
        <position position="198"/>
    </location>
</feature>
<dbReference type="Gene3D" id="1.20.1270.10">
    <property type="match status" value="1"/>
</dbReference>
<dbReference type="PROSITE" id="PS01036">
    <property type="entry name" value="HSP70_3"/>
    <property type="match status" value="1"/>
</dbReference>
<evidence type="ECO:0000256" key="4">
    <source>
        <dbReference type="ARBA" id="ARBA00022741"/>
    </source>
</evidence>
<dbReference type="InterPro" id="IPR013126">
    <property type="entry name" value="Hsp_70_fam"/>
</dbReference>
<dbReference type="HAMAP" id="MF_00332">
    <property type="entry name" value="DnaK"/>
    <property type="match status" value="1"/>
</dbReference>
<dbReference type="GO" id="GO:0005524">
    <property type="term" value="F:ATP binding"/>
    <property type="evidence" value="ECO:0007669"/>
    <property type="project" value="UniProtKB-UniRule"/>
</dbReference>
<gene>
    <name evidence="8" type="primary">dnaK</name>
    <name evidence="12" type="ORF">SAMN05444370_11628</name>
</gene>
<dbReference type="RefSeq" id="WP_093255525.1">
    <property type="nucleotide sequence ID" value="NZ_FNQM01000016.1"/>
</dbReference>
<keyword evidence="13" id="KW-1185">Reference proteome</keyword>
<dbReference type="NCBIfam" id="TIGR02350">
    <property type="entry name" value="prok_dnaK"/>
    <property type="match status" value="1"/>
</dbReference>
<feature type="region of interest" description="Disordered" evidence="11">
    <location>
        <begin position="602"/>
        <end position="636"/>
    </location>
</feature>
<keyword evidence="5 8" id="KW-0067">ATP-binding</keyword>
<protein>
    <recommendedName>
        <fullName evidence="2 8">Chaperone protein DnaK</fullName>
    </recommendedName>
    <alternativeName>
        <fullName evidence="8">HSP70</fullName>
    </alternativeName>
    <alternativeName>
        <fullName evidence="8">Heat shock 70 kDa protein</fullName>
    </alternativeName>
    <alternativeName>
        <fullName evidence="8">Heat shock protein 70</fullName>
    </alternativeName>
</protein>
<dbReference type="GO" id="GO:0140662">
    <property type="term" value="F:ATP-dependent protein folding chaperone"/>
    <property type="evidence" value="ECO:0007669"/>
    <property type="project" value="InterPro"/>
</dbReference>
<proteinExistence type="evidence at transcript level"/>
<evidence type="ECO:0000256" key="9">
    <source>
        <dbReference type="RuleBase" id="RU003322"/>
    </source>
</evidence>
<sequence length="636" mass="68680">MAKVIGIDLGTTNSCVAVMDGSQPKVIENAEGARTTPSMVAFTDGGERLVGQPAKRQAVTNAENTLFAVKRLIGRRHSDPTVDKDKAMVPFHIVEGPNGDAWVQARGEKYSPSQVSAFVLQKMKETAEAYLGETVDKAVITVPAYFNDAQRQATKDAGKIAGLEVLRIINEPTAAALAYGLDKEGGKTIAVYDLGGGTFDVSVLEIDDGLFEVKSTNGDTFLGGEDFDMRLVEYLADEFKKENGMDLRGDKLALQRLKEAAEKAKIELSSATQTEINLPYITADASGPKHIAMKLSRAKLETIVEDLILKTLKPCEKALKDAGVSKGEIDEVVLVGGMTRMPRVVAEVEKFFGKKPHTGVNPDEVVALGAAIQGGVLQGDVKDVVLLDVTPLSLGIETLGGVFTRLIDRNTTIPTKKSQVFSTADDNQSAVTIRVFQGEREMASDNKMLGQFNLENIPPAPRGVPQIEVTFDIDANGIVSVQAKDKGTGKEQKITIQASGGLSDDDIERMVKEAEQNAEADKQRRAMVEARNNAESLVHSVEKSLKEHGDKVDEATRKAIETARDELRTALEGEDVEAVKAKHQALMEASMKLGEAIYKAEAEAQPGADAGDTPKEDDVVDADFEEVRDENKKRDA</sequence>
<dbReference type="PROSITE" id="PS00297">
    <property type="entry name" value="HSP70_1"/>
    <property type="match status" value="1"/>
</dbReference>
<keyword evidence="6 8" id="KW-0346">Stress response</keyword>
<dbReference type="CDD" id="cd11733">
    <property type="entry name" value="ASKHA_NBD_HSP70_HSPA9"/>
    <property type="match status" value="1"/>
</dbReference>
<evidence type="ECO:0000256" key="11">
    <source>
        <dbReference type="SAM" id="MobiDB-lite"/>
    </source>
</evidence>
<reference evidence="12 13" key="1">
    <citation type="submission" date="2016-10" db="EMBL/GenBank/DDBJ databases">
        <authorList>
            <person name="de Groot N.N."/>
        </authorList>
    </citation>
    <scope>NUCLEOTIDE SEQUENCE [LARGE SCALE GENOMIC DNA]</scope>
    <source>
        <strain evidence="12 13">DSM 15345</strain>
    </source>
</reference>
<dbReference type="InterPro" id="IPR043129">
    <property type="entry name" value="ATPase_NBD"/>
</dbReference>
<organism evidence="12 13">
    <name type="scientific">Rubrimonas cliftonensis</name>
    <dbReference type="NCBI Taxonomy" id="89524"/>
    <lineage>
        <taxon>Bacteria</taxon>
        <taxon>Pseudomonadati</taxon>
        <taxon>Pseudomonadota</taxon>
        <taxon>Alphaproteobacteria</taxon>
        <taxon>Rhodobacterales</taxon>
        <taxon>Paracoccaceae</taxon>
        <taxon>Rubrimonas</taxon>
    </lineage>
</organism>
<dbReference type="Gene3D" id="3.90.640.10">
    <property type="entry name" value="Actin, Chain A, domain 4"/>
    <property type="match status" value="1"/>
</dbReference>
<dbReference type="Gene3D" id="3.30.420.40">
    <property type="match status" value="2"/>
</dbReference>
<dbReference type="FunFam" id="3.90.640.10:FF:000003">
    <property type="entry name" value="Molecular chaperone DnaK"/>
    <property type="match status" value="1"/>
</dbReference>
<dbReference type="InterPro" id="IPR012725">
    <property type="entry name" value="Chaperone_DnaK"/>
</dbReference>
<comment type="function">
    <text evidence="8">Acts as a chaperone.</text>
</comment>
<keyword evidence="3 8" id="KW-0597">Phosphoprotein</keyword>
<dbReference type="GO" id="GO:0051082">
    <property type="term" value="F:unfolded protein binding"/>
    <property type="evidence" value="ECO:0007669"/>
    <property type="project" value="InterPro"/>
</dbReference>
<dbReference type="EMBL" id="FNQM01000016">
    <property type="protein sequence ID" value="SEA89060.1"/>
    <property type="molecule type" value="Genomic_DNA"/>
</dbReference>
<dbReference type="SUPFAM" id="SSF100920">
    <property type="entry name" value="Heat shock protein 70kD (HSP70), peptide-binding domain"/>
    <property type="match status" value="1"/>
</dbReference>
<dbReference type="AlphaFoldDB" id="A0A1H4EWQ3"/>
<dbReference type="OrthoDB" id="9766019at2"/>
<feature type="coiled-coil region" evidence="10">
    <location>
        <begin position="504"/>
        <end position="533"/>
    </location>
</feature>
<evidence type="ECO:0000256" key="1">
    <source>
        <dbReference type="ARBA" id="ARBA00007381"/>
    </source>
</evidence>
<dbReference type="PRINTS" id="PR00301">
    <property type="entry name" value="HEATSHOCK70"/>
</dbReference>
<dbReference type="FunFam" id="1.20.1270.10:FF:000001">
    <property type="entry name" value="Molecular chaperone DnaK"/>
    <property type="match status" value="1"/>
</dbReference>
<feature type="compositionally biased region" description="Acidic residues" evidence="11">
    <location>
        <begin position="618"/>
        <end position="628"/>
    </location>
</feature>
<dbReference type="SUPFAM" id="SSF53067">
    <property type="entry name" value="Actin-like ATPase domain"/>
    <property type="match status" value="2"/>
</dbReference>
<evidence type="ECO:0000256" key="2">
    <source>
        <dbReference type="ARBA" id="ARBA00014415"/>
    </source>
</evidence>
<keyword evidence="4 8" id="KW-0547">Nucleotide-binding</keyword>
<dbReference type="Proteomes" id="UP000198703">
    <property type="component" value="Unassembled WGS sequence"/>
</dbReference>
<dbReference type="NCBIfam" id="NF001413">
    <property type="entry name" value="PRK00290.1"/>
    <property type="match status" value="1"/>
</dbReference>
<evidence type="ECO:0000313" key="13">
    <source>
        <dbReference type="Proteomes" id="UP000198703"/>
    </source>
</evidence>
<dbReference type="Pfam" id="PF00012">
    <property type="entry name" value="HSP70"/>
    <property type="match status" value="1"/>
</dbReference>
<comment type="induction">
    <text evidence="8">By stress conditions e.g. heat shock.</text>
</comment>
<name>A0A1H4EWQ3_9RHOB</name>
<evidence type="ECO:0000256" key="7">
    <source>
        <dbReference type="ARBA" id="ARBA00023186"/>
    </source>
</evidence>
<dbReference type="PROSITE" id="PS00329">
    <property type="entry name" value="HSP70_2"/>
    <property type="match status" value="1"/>
</dbReference>
<dbReference type="PANTHER" id="PTHR19375">
    <property type="entry name" value="HEAT SHOCK PROTEIN 70KDA"/>
    <property type="match status" value="1"/>
</dbReference>
<keyword evidence="10" id="KW-0175">Coiled coil</keyword>
<dbReference type="SUPFAM" id="SSF100934">
    <property type="entry name" value="Heat shock protein 70kD (HSP70), C-terminal subdomain"/>
    <property type="match status" value="1"/>
</dbReference>
<evidence type="ECO:0000313" key="12">
    <source>
        <dbReference type="EMBL" id="SEA89060.1"/>
    </source>
</evidence>
<evidence type="ECO:0000256" key="10">
    <source>
        <dbReference type="SAM" id="Coils"/>
    </source>
</evidence>
<evidence type="ECO:0000256" key="8">
    <source>
        <dbReference type="HAMAP-Rule" id="MF_00332"/>
    </source>
</evidence>
<evidence type="ECO:0000256" key="6">
    <source>
        <dbReference type="ARBA" id="ARBA00023016"/>
    </source>
</evidence>
<dbReference type="InterPro" id="IPR029047">
    <property type="entry name" value="HSP70_peptide-bd_sf"/>
</dbReference>
<dbReference type="NCBIfam" id="NF003520">
    <property type="entry name" value="PRK05183.1"/>
    <property type="match status" value="1"/>
</dbReference>
<dbReference type="STRING" id="89524.SAMN05444370_11628"/>
<dbReference type="InterPro" id="IPR018181">
    <property type="entry name" value="Heat_shock_70_CS"/>
</dbReference>
<evidence type="ECO:0000256" key="5">
    <source>
        <dbReference type="ARBA" id="ARBA00022840"/>
    </source>
</evidence>
<feature type="coiled-coil region" evidence="10">
    <location>
        <begin position="247"/>
        <end position="274"/>
    </location>
</feature>
<dbReference type="FunFam" id="2.60.34.10:FF:000014">
    <property type="entry name" value="Chaperone protein DnaK HSP70"/>
    <property type="match status" value="1"/>
</dbReference>
<comment type="similarity">
    <text evidence="1 8 9">Belongs to the heat shock protein 70 family.</text>
</comment>